<dbReference type="Pfam" id="PF01408">
    <property type="entry name" value="GFO_IDH_MocA"/>
    <property type="match status" value="1"/>
</dbReference>
<keyword evidence="6" id="KW-1185">Reference proteome</keyword>
<protein>
    <submittedName>
        <fullName evidence="5">Gfo/Idh/MocA family oxidoreductase</fullName>
    </submittedName>
</protein>
<dbReference type="Pfam" id="PF22725">
    <property type="entry name" value="GFO_IDH_MocA_C3"/>
    <property type="match status" value="1"/>
</dbReference>
<gene>
    <name evidence="5" type="ORF">J3U88_33550</name>
</gene>
<dbReference type="GO" id="GO:0000166">
    <property type="term" value="F:nucleotide binding"/>
    <property type="evidence" value="ECO:0007669"/>
    <property type="project" value="InterPro"/>
</dbReference>
<dbReference type="InterPro" id="IPR000683">
    <property type="entry name" value="Gfo/Idh/MocA-like_OxRdtase_N"/>
</dbReference>
<dbReference type="InterPro" id="IPR050984">
    <property type="entry name" value="Gfo/Idh/MocA_domain"/>
</dbReference>
<dbReference type="Proteomes" id="UP000664417">
    <property type="component" value="Unassembled WGS sequence"/>
</dbReference>
<dbReference type="EMBL" id="JAFREP010000067">
    <property type="protein sequence ID" value="MBO1323441.1"/>
    <property type="molecule type" value="Genomic_DNA"/>
</dbReference>
<feature type="domain" description="Gfo/Idh/MocA-like oxidoreductase N-terminal" evidence="3">
    <location>
        <begin position="4"/>
        <end position="120"/>
    </location>
</feature>
<proteinExistence type="inferred from homology"/>
<dbReference type="Gene3D" id="3.40.50.720">
    <property type="entry name" value="NAD(P)-binding Rossmann-like Domain"/>
    <property type="match status" value="1"/>
</dbReference>
<dbReference type="RefSeq" id="WP_207863594.1">
    <property type="nucleotide sequence ID" value="NZ_JAFREP010000067.1"/>
</dbReference>
<comment type="caution">
    <text evidence="5">The sequence shown here is derived from an EMBL/GenBank/DDBJ whole genome shotgun (WGS) entry which is preliminary data.</text>
</comment>
<dbReference type="AlphaFoldDB" id="A0A8J7QLM5"/>
<dbReference type="GO" id="GO:0016491">
    <property type="term" value="F:oxidoreductase activity"/>
    <property type="evidence" value="ECO:0007669"/>
    <property type="project" value="UniProtKB-KW"/>
</dbReference>
<evidence type="ECO:0000313" key="5">
    <source>
        <dbReference type="EMBL" id="MBO1323441.1"/>
    </source>
</evidence>
<dbReference type="Gene3D" id="3.30.360.10">
    <property type="entry name" value="Dihydrodipicolinate Reductase, domain 2"/>
    <property type="match status" value="1"/>
</dbReference>
<evidence type="ECO:0000259" key="3">
    <source>
        <dbReference type="Pfam" id="PF01408"/>
    </source>
</evidence>
<dbReference type="PANTHER" id="PTHR22604">
    <property type="entry name" value="OXIDOREDUCTASES"/>
    <property type="match status" value="1"/>
</dbReference>
<reference evidence="5" key="1">
    <citation type="submission" date="2021-03" db="EMBL/GenBank/DDBJ databases">
        <authorList>
            <person name="Wang G."/>
        </authorList>
    </citation>
    <scope>NUCLEOTIDE SEQUENCE</scope>
    <source>
        <strain evidence="5">KCTC 12899</strain>
    </source>
</reference>
<evidence type="ECO:0000259" key="4">
    <source>
        <dbReference type="Pfam" id="PF22725"/>
    </source>
</evidence>
<evidence type="ECO:0000256" key="1">
    <source>
        <dbReference type="ARBA" id="ARBA00010928"/>
    </source>
</evidence>
<organism evidence="5 6">
    <name type="scientific">Acanthopleuribacter pedis</name>
    <dbReference type="NCBI Taxonomy" id="442870"/>
    <lineage>
        <taxon>Bacteria</taxon>
        <taxon>Pseudomonadati</taxon>
        <taxon>Acidobacteriota</taxon>
        <taxon>Holophagae</taxon>
        <taxon>Acanthopleuribacterales</taxon>
        <taxon>Acanthopleuribacteraceae</taxon>
        <taxon>Acanthopleuribacter</taxon>
    </lineage>
</organism>
<sequence length="329" mass="35827">MDQIRWGIIGAGRIARAFASDCQRVGNARVTAVAARDLTRAQAFAAAYAVPTAYGDYDSLFAAADVDAVYISTPHSHHLDQAVAAIKAGKHILCEKPLVLNPEEGGAMIDAARTHDVYLMEMMWTSFLPAVRQALAWVDAGRIGKLTRVHADFGYPIPYDANAREYHRDLGGGCLLEMGVYPVAFAWMATGRDPARIQASAQLAPNGVEHDVSALFDYGDGVTACLAASFRAKLPNVAYLIGESGWIAVPDFWRAQSCSLYHLEDEIDVFRATREHYGFDYQIQAACDDILAGRRENHAVPWAASLTWQHHMQGIRAAYGARGTAGEVG</sequence>
<comment type="similarity">
    <text evidence="1">Belongs to the Gfo/Idh/MocA family.</text>
</comment>
<name>A0A8J7QLM5_9BACT</name>
<dbReference type="SUPFAM" id="SSF51735">
    <property type="entry name" value="NAD(P)-binding Rossmann-fold domains"/>
    <property type="match status" value="1"/>
</dbReference>
<accession>A0A8J7QLM5</accession>
<keyword evidence="2" id="KW-0560">Oxidoreductase</keyword>
<dbReference type="SUPFAM" id="SSF55347">
    <property type="entry name" value="Glyceraldehyde-3-phosphate dehydrogenase-like, C-terminal domain"/>
    <property type="match status" value="1"/>
</dbReference>
<evidence type="ECO:0000313" key="6">
    <source>
        <dbReference type="Proteomes" id="UP000664417"/>
    </source>
</evidence>
<dbReference type="InterPro" id="IPR055170">
    <property type="entry name" value="GFO_IDH_MocA-like_dom"/>
</dbReference>
<feature type="domain" description="GFO/IDH/MocA-like oxidoreductase" evidence="4">
    <location>
        <begin position="131"/>
        <end position="247"/>
    </location>
</feature>
<evidence type="ECO:0000256" key="2">
    <source>
        <dbReference type="ARBA" id="ARBA00023002"/>
    </source>
</evidence>
<dbReference type="InterPro" id="IPR036291">
    <property type="entry name" value="NAD(P)-bd_dom_sf"/>
</dbReference>
<dbReference type="PANTHER" id="PTHR22604:SF105">
    <property type="entry name" value="TRANS-1,2-DIHYDROBENZENE-1,2-DIOL DEHYDROGENASE"/>
    <property type="match status" value="1"/>
</dbReference>